<dbReference type="PROSITE" id="PS50075">
    <property type="entry name" value="CARRIER"/>
    <property type="match status" value="2"/>
</dbReference>
<dbReference type="InterPro" id="IPR016039">
    <property type="entry name" value="Thiolase-like"/>
</dbReference>
<dbReference type="InterPro" id="IPR049552">
    <property type="entry name" value="PKS_DH_N"/>
</dbReference>
<dbReference type="Gene3D" id="3.10.129.110">
    <property type="entry name" value="Polyketide synthase dehydratase"/>
    <property type="match status" value="2"/>
</dbReference>
<dbReference type="GO" id="GO:0006633">
    <property type="term" value="P:fatty acid biosynthetic process"/>
    <property type="evidence" value="ECO:0007669"/>
    <property type="project" value="InterPro"/>
</dbReference>
<dbReference type="InterPro" id="IPR016036">
    <property type="entry name" value="Malonyl_transacylase_ACP-bd"/>
</dbReference>
<dbReference type="Gene3D" id="1.10.1200.10">
    <property type="entry name" value="ACP-like"/>
    <property type="match status" value="2"/>
</dbReference>
<dbReference type="InterPro" id="IPR036736">
    <property type="entry name" value="ACP-like_sf"/>
</dbReference>
<evidence type="ECO:0000256" key="9">
    <source>
        <dbReference type="PROSITE-ProRule" id="PRU01363"/>
    </source>
</evidence>
<evidence type="ECO:0000256" key="1">
    <source>
        <dbReference type="ARBA" id="ARBA00001957"/>
    </source>
</evidence>
<reference evidence="13 14" key="1">
    <citation type="submission" date="2020-03" db="EMBL/GenBank/DDBJ databases">
        <title>Whole genome shotgun sequence of Phytohabitans suffuscus NBRC 105367.</title>
        <authorList>
            <person name="Komaki H."/>
            <person name="Tamura T."/>
        </authorList>
    </citation>
    <scope>NUCLEOTIDE SEQUENCE [LARGE SCALE GENOMIC DNA]</scope>
    <source>
        <strain evidence="13 14">NBRC 105367</strain>
    </source>
</reference>
<evidence type="ECO:0000256" key="4">
    <source>
        <dbReference type="ARBA" id="ARBA00022553"/>
    </source>
</evidence>
<evidence type="ECO:0000256" key="7">
    <source>
        <dbReference type="ARBA" id="ARBA00023268"/>
    </source>
</evidence>
<keyword evidence="4" id="KW-0597">Phosphoprotein</keyword>
<dbReference type="Pfam" id="PF00109">
    <property type="entry name" value="ketoacyl-synt"/>
    <property type="match status" value="2"/>
</dbReference>
<comment type="cofactor">
    <cofactor evidence="1">
        <name>pantetheine 4'-phosphate</name>
        <dbReference type="ChEBI" id="CHEBI:47942"/>
    </cofactor>
</comment>
<dbReference type="InterPro" id="IPR057326">
    <property type="entry name" value="KR_dom"/>
</dbReference>
<dbReference type="Pfam" id="PF02801">
    <property type="entry name" value="Ketoacyl-synt_C"/>
    <property type="match status" value="2"/>
</dbReference>
<feature type="domain" description="PKS/mFAS DH" evidence="12">
    <location>
        <begin position="2528"/>
        <end position="2800"/>
    </location>
</feature>
<evidence type="ECO:0000256" key="8">
    <source>
        <dbReference type="ARBA" id="ARBA00023315"/>
    </source>
</evidence>
<keyword evidence="3" id="KW-0596">Phosphopantetheine</keyword>
<dbReference type="InterPro" id="IPR013968">
    <property type="entry name" value="PKS_KR"/>
</dbReference>
<keyword evidence="14" id="KW-1185">Reference proteome</keyword>
<dbReference type="GO" id="GO:0031177">
    <property type="term" value="F:phosphopantetheine binding"/>
    <property type="evidence" value="ECO:0007669"/>
    <property type="project" value="InterPro"/>
</dbReference>
<dbReference type="EMBL" id="AP022871">
    <property type="protein sequence ID" value="BCB84328.1"/>
    <property type="molecule type" value="Genomic_DNA"/>
</dbReference>
<dbReference type="InterPro" id="IPR032821">
    <property type="entry name" value="PKS_assoc"/>
</dbReference>
<feature type="region of interest" description="C-terminal hotdog fold" evidence="9">
    <location>
        <begin position="2664"/>
        <end position="2800"/>
    </location>
</feature>
<keyword evidence="5" id="KW-0808">Transferase</keyword>
<evidence type="ECO:0000259" key="10">
    <source>
        <dbReference type="PROSITE" id="PS50075"/>
    </source>
</evidence>
<dbReference type="PANTHER" id="PTHR43775:SF51">
    <property type="entry name" value="INACTIVE PHENOLPHTHIOCEROL SYNTHESIS POLYKETIDE SYNTHASE TYPE I PKS1-RELATED"/>
    <property type="match status" value="1"/>
</dbReference>
<dbReference type="InterPro" id="IPR014031">
    <property type="entry name" value="Ketoacyl_synth_C"/>
</dbReference>
<dbReference type="Gene3D" id="3.40.366.10">
    <property type="entry name" value="Malonyl-Coenzyme A Acyl Carrier Protein, domain 2"/>
    <property type="match status" value="2"/>
</dbReference>
<feature type="domain" description="Carrier" evidence="10">
    <location>
        <begin position="3203"/>
        <end position="3278"/>
    </location>
</feature>
<dbReference type="SUPFAM" id="SSF55048">
    <property type="entry name" value="Probable ACP-binding domain of malonyl-CoA ACP transacylase"/>
    <property type="match status" value="2"/>
</dbReference>
<gene>
    <name evidence="13" type="primary">rifE</name>
    <name evidence="13" type="ORF">Psuf_016410</name>
</gene>
<feature type="active site" description="Proton donor; for dehydratase activity" evidence="9">
    <location>
        <position position="1073"/>
    </location>
</feature>
<dbReference type="SMART" id="SM00823">
    <property type="entry name" value="PKS_PP"/>
    <property type="match status" value="2"/>
</dbReference>
<dbReference type="GO" id="GO:0004312">
    <property type="term" value="F:fatty acid synthase activity"/>
    <property type="evidence" value="ECO:0007669"/>
    <property type="project" value="TreeGrafter"/>
</dbReference>
<keyword evidence="8" id="KW-0012">Acyltransferase</keyword>
<feature type="domain" description="Ketosynthase family 3 (KS3)" evidence="11">
    <location>
        <begin position="1689"/>
        <end position="2111"/>
    </location>
</feature>
<dbReference type="SMART" id="SM01294">
    <property type="entry name" value="PKS_PP_betabranch"/>
    <property type="match status" value="2"/>
</dbReference>
<accession>A0A6F8YEC5</accession>
<feature type="region of interest" description="N-terminal hotdog fold" evidence="9">
    <location>
        <begin position="2528"/>
        <end position="2652"/>
    </location>
</feature>
<dbReference type="InterPro" id="IPR015083">
    <property type="entry name" value="NorB/c/GfsB-D-like_docking"/>
</dbReference>
<evidence type="ECO:0000256" key="3">
    <source>
        <dbReference type="ARBA" id="ARBA00022450"/>
    </source>
</evidence>
<dbReference type="InterPro" id="IPR020806">
    <property type="entry name" value="PKS_PP-bd"/>
</dbReference>
<evidence type="ECO:0000313" key="13">
    <source>
        <dbReference type="EMBL" id="BCB84328.1"/>
    </source>
</evidence>
<dbReference type="CDD" id="cd00833">
    <property type="entry name" value="PKS"/>
    <property type="match status" value="2"/>
</dbReference>
<dbReference type="InterPro" id="IPR018201">
    <property type="entry name" value="Ketoacyl_synth_AS"/>
</dbReference>
<dbReference type="Gene3D" id="3.30.70.3290">
    <property type="match status" value="2"/>
</dbReference>
<evidence type="ECO:0000256" key="2">
    <source>
        <dbReference type="ARBA" id="ARBA00004792"/>
    </source>
</evidence>
<dbReference type="InterPro" id="IPR050091">
    <property type="entry name" value="PKS_NRPS_Biosynth_Enz"/>
</dbReference>
<dbReference type="GO" id="GO:0033068">
    <property type="term" value="P:macrolide biosynthetic process"/>
    <property type="evidence" value="ECO:0007669"/>
    <property type="project" value="UniProtKB-ARBA"/>
</dbReference>
<dbReference type="InterPro" id="IPR014043">
    <property type="entry name" value="Acyl_transferase_dom"/>
</dbReference>
<dbReference type="InterPro" id="IPR042104">
    <property type="entry name" value="PKS_dehydratase_sf"/>
</dbReference>
<keyword evidence="7" id="KW-0511">Multifunctional enzyme</keyword>
<dbReference type="SUPFAM" id="SSF52151">
    <property type="entry name" value="FabD/lysophospholipase-like"/>
    <property type="match status" value="2"/>
</dbReference>
<dbReference type="Gene3D" id="3.30.70.250">
    <property type="entry name" value="Malonyl-CoA ACP transacylase, ACP-binding"/>
    <property type="match status" value="1"/>
</dbReference>
<evidence type="ECO:0000259" key="11">
    <source>
        <dbReference type="PROSITE" id="PS52004"/>
    </source>
</evidence>
<organism evidence="13 14">
    <name type="scientific">Phytohabitans suffuscus</name>
    <dbReference type="NCBI Taxonomy" id="624315"/>
    <lineage>
        <taxon>Bacteria</taxon>
        <taxon>Bacillati</taxon>
        <taxon>Actinomycetota</taxon>
        <taxon>Actinomycetes</taxon>
        <taxon>Micromonosporales</taxon>
        <taxon>Micromonosporaceae</taxon>
    </lineage>
</organism>
<dbReference type="RefSeq" id="WP_173155467.1">
    <property type="nucleotide sequence ID" value="NZ_AP022871.1"/>
</dbReference>
<reference evidence="13 14" key="2">
    <citation type="submission" date="2020-03" db="EMBL/GenBank/DDBJ databases">
        <authorList>
            <person name="Ichikawa N."/>
            <person name="Kimura A."/>
            <person name="Kitahashi Y."/>
            <person name="Uohara A."/>
        </authorList>
    </citation>
    <scope>NUCLEOTIDE SEQUENCE [LARGE SCALE GENOMIC DNA]</scope>
    <source>
        <strain evidence="13 14">NBRC 105367</strain>
    </source>
</reference>
<evidence type="ECO:0000313" key="14">
    <source>
        <dbReference type="Proteomes" id="UP000503011"/>
    </source>
</evidence>
<dbReference type="PROSITE" id="PS52019">
    <property type="entry name" value="PKS_MFAS_DH"/>
    <property type="match status" value="2"/>
</dbReference>
<dbReference type="Pfam" id="PF16197">
    <property type="entry name" value="KAsynt_C_assoc"/>
    <property type="match status" value="2"/>
</dbReference>
<dbReference type="PANTHER" id="PTHR43775">
    <property type="entry name" value="FATTY ACID SYNTHASE"/>
    <property type="match status" value="1"/>
</dbReference>
<dbReference type="PROSITE" id="PS52004">
    <property type="entry name" value="KS3_2"/>
    <property type="match status" value="2"/>
</dbReference>
<dbReference type="InterPro" id="IPR020807">
    <property type="entry name" value="PKS_DH"/>
</dbReference>
<dbReference type="Pfam" id="PF00550">
    <property type="entry name" value="PP-binding"/>
    <property type="match status" value="2"/>
</dbReference>
<dbReference type="FunFam" id="3.40.47.10:FF:000019">
    <property type="entry name" value="Polyketide synthase type I"/>
    <property type="match status" value="2"/>
</dbReference>
<dbReference type="PROSITE" id="PS00606">
    <property type="entry name" value="KS3_1"/>
    <property type="match status" value="2"/>
</dbReference>
<dbReference type="GO" id="GO:0004315">
    <property type="term" value="F:3-oxoacyl-[acyl-carrier-protein] synthase activity"/>
    <property type="evidence" value="ECO:0007669"/>
    <property type="project" value="InterPro"/>
</dbReference>
<evidence type="ECO:0000256" key="6">
    <source>
        <dbReference type="ARBA" id="ARBA00023194"/>
    </source>
</evidence>
<dbReference type="InterPro" id="IPR014030">
    <property type="entry name" value="Ketoacyl_synth_N"/>
</dbReference>
<feature type="region of interest" description="C-terminal hotdog fold" evidence="9">
    <location>
        <begin position="1012"/>
        <end position="1150"/>
    </location>
</feature>
<dbReference type="Proteomes" id="UP000503011">
    <property type="component" value="Chromosome"/>
</dbReference>
<dbReference type="FunFam" id="1.10.1200.10:FF:000007">
    <property type="entry name" value="Probable polyketide synthase pks17"/>
    <property type="match status" value="2"/>
</dbReference>
<proteinExistence type="predicted"/>
<feature type="active site" description="Proton acceptor; for dehydratase activity" evidence="9">
    <location>
        <position position="2560"/>
    </location>
</feature>
<dbReference type="InterPro" id="IPR001227">
    <property type="entry name" value="Ac_transferase_dom_sf"/>
</dbReference>
<dbReference type="Pfam" id="PF14765">
    <property type="entry name" value="PS-DH"/>
    <property type="match status" value="2"/>
</dbReference>
<sequence length="3300" mass="342965">MTTSTNQYVEALRSSLKEIERLRQQNQQLVAAAAEPIAIVGMACRYPGGVTSPEELWQLVAEGRDEISAFPQDRGWDLDALSGTGDGSSLTGEGGFIYDAVEFDPGFFGISPREALAMDPQQRLLLEVSWEALERAGIPASSLRGSQTGVFMGTTGQDYADVALNSDADINAYSSTSFAASVISGRLSYTYGLEGPAVTVDTGCSSSLVALHWAVQALRGGECALALAGGATVMSTPSAFISFTSQGGGLAPDGRCKPFSESADGTGWSEGTGVLVLERLSDAQRNGHRVLAVVRGSAINQDGASNGLTAPNGPSQQRVIRAALGNARLTADQVDAVEAHGTGTTLGDPIEAQALLETYGQGRERPLWLGAIKSNIGHAQAAAGVAGVIKMVMAMHHGVLPKTLHVTEPSSHVDWSAGSVELLTAATPWPQTGRPRRAGVSAFGISGTNAHVIVEQAPAVTDTPESVSPPAVVPLPVSAASPTALDEQITRVTERIGSGAVHIGYSLATGRSPLEYRAVLLASAGGVTEAARGAAEPGELAVLFSGQGSQRLGMGRDLYTRFPVFASALDEALSQLDPGVRDVMWGADPDLLERTGWAQPALFAVEVALYRLVSSFGVTPDHVAGHSIGEIAAAHVAGVLSLQDAGALVSARASLMQALPAGGTMVALRATEPDVLPLLTEGVSIAAVNGPSNVVVAGEEEAVLAVASRFEKSTRLRVSHAFHSPLMEPMLDDFRAVVTSLSFGEPRIPVVAAGDVTDPEYWVRHVRDTVRFADTVERLGGARLLEIGPDGVLAAMTGTAIPTLRKDRPEEAALLTALARLHTTGTTVDWSPAFAGTGAHRVDLPTYAFEHARYWPSGIGRAGDAADLGLEAVEHPLLGAAVDLADGEGAIFTSRLSLRTHPWLADHVVLGRTLVPGTAFLELALRAADGVGCTRVEELTLAAPLVLPERGAVHVQVRVGDADESGRRQVGVYSRPEGVPDAPWTPHATGAVSTVAAASPAQLGEVWPPPGAERVDLTGLYEGLAEGGWDYGPVFQGLRAGWRRDGEVFAEAALPEAVEGEARRFFLHPALLDAALHSVAFADLGSISRGGLPFSWEGVSLHASGATAVRIRLSRTADDAVSIVVTDPAGGPVASIESLVVRKLPAEQLGGGAVDRDSLFRVDWVPLAPGASTGDAAPVWIRSAADLATLDAVPRAVLADLRAPSDVDVPAATRALTGEALDLLQRWLGDERFADSRLVFVTRGAAGGADVPAAAMWGLVRSAQSESPDRFGLVDLDGTGEIPPWVLDVDEPEVAVRGGEVRAPRLARAEAAGERATWDADGTVVITGGTGGLGAVFARHLAGAHGVRRLLLLSRRGPAAEGAAALVEELAALGAEATAVACDVADRDALAAALAGHPVRGVVHTAGVVDDGVIGSLTPERLDTVLRPKVDAAWHLHELTGDLTAFVLFSSAAGTFGSPGQGNYAAGNAFLDALARHRHASGLPATSLAWGPWTTEIGMTAAMDASDVDRVTRSGTPPLAVRQGVALFDTALAAGEPALLPVRLDLAVLRGRGDVPSLLRGLIRTPARRGVAAMSATAEGLAQRLAGLPTEERREVVLDLVRGQVAQVLGHATAGSVDPARAFQALGFDSLTAVELRNRLGAVTGLRLPATLIFDYPNAATLASHLVDELVGADPTVAAPVRTLPPLADDPIVVVGMACRYPGGVRSPEDLWRLVLDGTDAITGFPTNRGWDLDSLYDPDPDRPGRTHVTDGGFLHDAGWFDAEFFGMSPREATATDSQQRLLLEVTWEAVERAGIDPASLRGSQTGVYAGVMYSDYITLVEGGDYEGFQGSGSSASVASGRVSYTFGFEGPAVTVDTACSSSLVALHLAAQALRTGECTLAVAGGVTVMSTPGPFVEFSRQRGLAADGRCKSFADAADGVGWSEGIGMLVLERRSDAERNGHQILALLRGSAINQDGASNGLTAPNGPSQQRVIRQALASGGLSTSDVDVVEGHGTGTTLGDPIEAQALLATYGRDRDEPLLLGSIKSNLGHTQAAAGVAGVIKMVMAMRHGVVPKTLHVDTPSSHVEWAAGSVALVADAVAWPDTDRPRRAAVSSFGISGTNAHVIVEQAPPAPDLAEPANPPAIVPWPVSARSATALDAQIDRLRALDLPLAGVGLALTSRSVFEHRAVLVAGGDSVVEAARGVAAAGSLAMLFSGQGSQRLGMGRDLYSRFPVFASALDEVLGHLDPGVREVMWGSDPDALERTGWAQPALFAVEVALYRLASSFGLRPDQVAGHSIGEVAAAYVAGVFSLEDACRLVSARASLMQALPAGGAMVALRAAEADVLPLLGEGVSVAAVNGPSSVVIAGDEAAVVAVAARFGKWTRLRVSHAFHSPLMEPMLDEFRVVVASLSFAEPRIPVVASGDVTDPEYWVRQVRDTVRFADAVERLGTATLLEIGPDGVLSALAEGSVPILRKDRPEEAALLGALAQLYVAGVRVDWPAYFTGTGTQRVDLPTYPFQREWFWPSGLAGPGDAAALGLAPAGHPMLGGTAELAGGEGVLLTSRLSRRSHPWLADHAVLGSVLVPGTALLELAVRAGDEVGCDRVEELALAAPLALPESGAVQVQVRVGAPDEAGRRTLSVHSRPEGAEGEPWTAHATGILGQGARPPSFDTAAWPPAGASPVPVEGLYERLAGTGFVYGPVFQGLRAVWRRGDEVFAEVALPEQVRDASEYGVHPALLDAALHALGVADLGMPAGGVPFAWEGVSLYAAGATMLRVRLARTADDTVAIAAADPAGGLVASVDGLVVRTVIPVREDTPVPDALFRPEWTPVTLPEDSGDAELCEVASPTGLDVPSAVRELTARVLDRVQRFDGSRLVFVTPAGDLAASAVWGLVRSAMAESPGRFALVEVDEDPASARLLTTAAASEEPELSIREGRVYAKRLSRVPAVASGVPVWGPDSTVLVTGGTGGLGAVVARHLVAVHGVRRLVLVSRSGGGEGLVAELDAEVSVVACDVADREALAGLLERFAVTAVVHAAGVLDDGVVGSLTPERFETVLRPKVDAAWFLHELARGLDAFVLFSSAAGVFGGAGQANYAAGNAFLDGLAAYRRAQGLPAVSLAWGPWVAEAGMSADAELMARAGMPPISPEQGVALLDAALATGEPVVAPVRLDLPAIRAAGEIPPILRGLIRTPVRRAQASAASRGLAQRLAGLDQAERRDTVLNLVRGQVAAVLGHAGAERIDPAKAFQELGFDSLTSVELRNRLGTATGLRLPATLVFDYPTPAALAVYLLDELLGAEDEGRRRPEPRSRWPTTRS</sequence>
<dbReference type="KEGG" id="psuu:Psuf_016410"/>
<dbReference type="InterPro" id="IPR009081">
    <property type="entry name" value="PP-bd_ACP"/>
</dbReference>
<dbReference type="InterPro" id="IPR055123">
    <property type="entry name" value="SpnB-like_Rossmann"/>
</dbReference>
<dbReference type="InterPro" id="IPR006162">
    <property type="entry name" value="Ppantetheine_attach_site"/>
</dbReference>
<dbReference type="InterPro" id="IPR036291">
    <property type="entry name" value="NAD(P)-bd_dom_sf"/>
</dbReference>
<evidence type="ECO:0000256" key="5">
    <source>
        <dbReference type="ARBA" id="ARBA00022679"/>
    </source>
</evidence>
<feature type="region of interest" description="N-terminal hotdog fold" evidence="9">
    <location>
        <begin position="875"/>
        <end position="999"/>
    </location>
</feature>
<comment type="pathway">
    <text evidence="2">Antibiotic biosynthesis.</text>
</comment>
<feature type="domain" description="Ketosynthase family 3 (KS3)" evidence="11">
    <location>
        <begin position="34"/>
        <end position="456"/>
    </location>
</feature>
<dbReference type="SUPFAM" id="SSF47336">
    <property type="entry name" value="ACP-like"/>
    <property type="match status" value="2"/>
</dbReference>
<dbReference type="PROSITE" id="PS00012">
    <property type="entry name" value="PHOSPHOPANTETHEINE"/>
    <property type="match status" value="2"/>
</dbReference>
<feature type="domain" description="PKS/mFAS DH" evidence="12">
    <location>
        <begin position="875"/>
        <end position="1150"/>
    </location>
</feature>
<feature type="active site" description="Proton donor; for dehydratase activity" evidence="9">
    <location>
        <position position="2724"/>
    </location>
</feature>
<dbReference type="Pfam" id="PF08990">
    <property type="entry name" value="Docking"/>
    <property type="match status" value="1"/>
</dbReference>
<dbReference type="SMART" id="SM00825">
    <property type="entry name" value="PKS_KS"/>
    <property type="match status" value="2"/>
</dbReference>
<protein>
    <submittedName>
        <fullName evidence="13">Polyketide synthase</fullName>
    </submittedName>
</protein>
<dbReference type="InterPro" id="IPR049900">
    <property type="entry name" value="PKS_mFAS_DH"/>
</dbReference>
<name>A0A6F8YEC5_9ACTN</name>
<dbReference type="SMART" id="SM00827">
    <property type="entry name" value="PKS_AT"/>
    <property type="match status" value="2"/>
</dbReference>
<dbReference type="SMART" id="SM00822">
    <property type="entry name" value="PKS_KR"/>
    <property type="match status" value="2"/>
</dbReference>
<dbReference type="Pfam" id="PF22953">
    <property type="entry name" value="SpnB_Rossmann"/>
    <property type="match status" value="1"/>
</dbReference>
<dbReference type="InterPro" id="IPR020841">
    <property type="entry name" value="PKS_Beta-ketoAc_synthase_dom"/>
</dbReference>
<dbReference type="Pfam" id="PF08659">
    <property type="entry name" value="KR"/>
    <property type="match status" value="2"/>
</dbReference>
<dbReference type="SUPFAM" id="SSF51735">
    <property type="entry name" value="NAD(P)-binding Rossmann-fold domains"/>
    <property type="match status" value="4"/>
</dbReference>
<keyword evidence="6" id="KW-0045">Antibiotic biosynthesis</keyword>
<dbReference type="CDD" id="cd08956">
    <property type="entry name" value="KR_3_FAS_SDR_x"/>
    <property type="match status" value="2"/>
</dbReference>
<dbReference type="InterPro" id="IPR049551">
    <property type="entry name" value="PKS_DH_C"/>
</dbReference>
<dbReference type="Gene3D" id="3.40.47.10">
    <property type="match status" value="2"/>
</dbReference>
<dbReference type="SUPFAM" id="SSF53901">
    <property type="entry name" value="Thiolase-like"/>
    <property type="match status" value="2"/>
</dbReference>
<dbReference type="Pfam" id="PF21089">
    <property type="entry name" value="PKS_DH_N"/>
    <property type="match status" value="2"/>
</dbReference>
<feature type="domain" description="Carrier" evidence="10">
    <location>
        <begin position="1595"/>
        <end position="1670"/>
    </location>
</feature>
<dbReference type="InterPro" id="IPR016035">
    <property type="entry name" value="Acyl_Trfase/lysoPLipase"/>
</dbReference>
<dbReference type="SMART" id="SM00826">
    <property type="entry name" value="PKS_DH"/>
    <property type="match status" value="2"/>
</dbReference>
<feature type="active site" description="Proton acceptor; for dehydratase activity" evidence="9">
    <location>
        <position position="907"/>
    </location>
</feature>
<evidence type="ECO:0000259" key="12">
    <source>
        <dbReference type="PROSITE" id="PS52019"/>
    </source>
</evidence>
<dbReference type="Gene3D" id="1.10.287.1960">
    <property type="match status" value="1"/>
</dbReference>
<dbReference type="Pfam" id="PF00698">
    <property type="entry name" value="Acyl_transf_1"/>
    <property type="match status" value="2"/>
</dbReference>
<dbReference type="Gene3D" id="3.40.50.720">
    <property type="entry name" value="NAD(P)-binding Rossmann-like Domain"/>
    <property type="match status" value="2"/>
</dbReference>